<evidence type="ECO:0000313" key="1">
    <source>
        <dbReference type="Ensembl" id="ENSEBUP00000001312.1"/>
    </source>
</evidence>
<organism evidence="1 2">
    <name type="scientific">Eptatretus burgeri</name>
    <name type="common">Inshore hagfish</name>
    <dbReference type="NCBI Taxonomy" id="7764"/>
    <lineage>
        <taxon>Eukaryota</taxon>
        <taxon>Metazoa</taxon>
        <taxon>Chordata</taxon>
        <taxon>Craniata</taxon>
        <taxon>Vertebrata</taxon>
        <taxon>Cyclostomata</taxon>
        <taxon>Myxini</taxon>
        <taxon>Myxiniformes</taxon>
        <taxon>Myxinidae</taxon>
        <taxon>Eptatretinae</taxon>
        <taxon>Eptatretus</taxon>
    </lineage>
</organism>
<sequence>MYSTCASVLDKFFINQHTLAKLSRCDSGFTSAFNGFLTLFQSQEPLIHVLYSELSDLLKNILKKFLKCEVIKDKEGQDLLDTDIMKKDLMLSNDRIAIGESTRQLLPKKNITPLDKVGFFSDVKDAYAAVAKHLINHLPLDNSLLRRLRFLHPLMRQQEKSMDSIKAAARKFPHIFSDKDIDQIGDEWMLYQAENEINESWFMEEGGSYQRVDRYWARVLDVKTSTGKEKYPILGQFVKVVLAISHGQADVERGFSLNKYTVTSQRTHLSENAVNGLRTIKDAVTPPPKTEQIYSHFTENPSE</sequence>
<reference evidence="1" key="1">
    <citation type="submission" date="2025-08" db="UniProtKB">
        <authorList>
            <consortium name="Ensembl"/>
        </authorList>
    </citation>
    <scope>IDENTIFICATION</scope>
</reference>
<proteinExistence type="predicted"/>
<dbReference type="AlphaFoldDB" id="A0A8C4N272"/>
<name>A0A8C4N272_EPTBU</name>
<dbReference type="Proteomes" id="UP000694388">
    <property type="component" value="Unplaced"/>
</dbReference>
<accession>A0A8C4N272</accession>
<evidence type="ECO:0008006" key="3">
    <source>
        <dbReference type="Google" id="ProtNLM"/>
    </source>
</evidence>
<reference evidence="1" key="2">
    <citation type="submission" date="2025-09" db="UniProtKB">
        <authorList>
            <consortium name="Ensembl"/>
        </authorList>
    </citation>
    <scope>IDENTIFICATION</scope>
</reference>
<dbReference type="Ensembl" id="ENSEBUT00000001635.1">
    <property type="protein sequence ID" value="ENSEBUP00000001312.1"/>
    <property type="gene ID" value="ENSEBUG00000001176.1"/>
</dbReference>
<evidence type="ECO:0000313" key="2">
    <source>
        <dbReference type="Proteomes" id="UP000694388"/>
    </source>
</evidence>
<dbReference type="InterPro" id="IPR012337">
    <property type="entry name" value="RNaseH-like_sf"/>
</dbReference>
<dbReference type="OMA" id="NEINESW"/>
<protein>
    <recommendedName>
        <fullName evidence="3">HAT C-terminal dimerisation domain-containing protein</fullName>
    </recommendedName>
</protein>
<keyword evidence="2" id="KW-1185">Reference proteome</keyword>
<dbReference type="SUPFAM" id="SSF53098">
    <property type="entry name" value="Ribonuclease H-like"/>
    <property type="match status" value="1"/>
</dbReference>